<proteinExistence type="predicted"/>
<dbReference type="Proteomes" id="UP001154114">
    <property type="component" value="Chromosome 27"/>
</dbReference>
<reference evidence="2" key="1">
    <citation type="submission" date="2021-12" db="EMBL/GenBank/DDBJ databases">
        <authorList>
            <person name="King R."/>
        </authorList>
    </citation>
    <scope>NUCLEOTIDE SEQUENCE</scope>
</reference>
<organism evidence="2 3">
    <name type="scientific">Chrysodeixis includens</name>
    <name type="common">Soybean looper</name>
    <name type="synonym">Pseudoplusia includens</name>
    <dbReference type="NCBI Taxonomy" id="689277"/>
    <lineage>
        <taxon>Eukaryota</taxon>
        <taxon>Metazoa</taxon>
        <taxon>Ecdysozoa</taxon>
        <taxon>Arthropoda</taxon>
        <taxon>Hexapoda</taxon>
        <taxon>Insecta</taxon>
        <taxon>Pterygota</taxon>
        <taxon>Neoptera</taxon>
        <taxon>Endopterygota</taxon>
        <taxon>Lepidoptera</taxon>
        <taxon>Glossata</taxon>
        <taxon>Ditrysia</taxon>
        <taxon>Noctuoidea</taxon>
        <taxon>Noctuidae</taxon>
        <taxon>Plusiinae</taxon>
        <taxon>Chrysodeixis</taxon>
    </lineage>
</organism>
<keyword evidence="1" id="KW-1133">Transmembrane helix</keyword>
<keyword evidence="1" id="KW-0812">Transmembrane</keyword>
<gene>
    <name evidence="2" type="ORF">CINC_LOCUS8466</name>
</gene>
<keyword evidence="3" id="KW-1185">Reference proteome</keyword>
<evidence type="ECO:0000313" key="2">
    <source>
        <dbReference type="EMBL" id="CAD0206170.1"/>
    </source>
</evidence>
<name>A0A9N8KWE6_CHRIL</name>
<evidence type="ECO:0000256" key="1">
    <source>
        <dbReference type="SAM" id="Phobius"/>
    </source>
</evidence>
<feature type="transmembrane region" description="Helical" evidence="1">
    <location>
        <begin position="17"/>
        <end position="39"/>
    </location>
</feature>
<protein>
    <submittedName>
        <fullName evidence="2">Uncharacterized protein</fullName>
    </submittedName>
</protein>
<accession>A0A9N8KWE6</accession>
<evidence type="ECO:0000313" key="3">
    <source>
        <dbReference type="Proteomes" id="UP001154114"/>
    </source>
</evidence>
<sequence length="94" mass="10461">MDTAMCRNTSINSFRNIFMFLVGTGVAIVAVCVIVAHAAEAGLQVGQQEGHQQNHHLLEECFIHCQKPMDRKLSLARRVTRVTNDAFLATSDYL</sequence>
<dbReference type="EMBL" id="LR824030">
    <property type="protein sequence ID" value="CAD0206170.1"/>
    <property type="molecule type" value="Genomic_DNA"/>
</dbReference>
<keyword evidence="1" id="KW-0472">Membrane</keyword>
<dbReference type="AlphaFoldDB" id="A0A9N8KWE6"/>